<dbReference type="PROSITE" id="PS00615">
    <property type="entry name" value="C_TYPE_LECTIN_1"/>
    <property type="match status" value="1"/>
</dbReference>
<dbReference type="InterPro" id="IPR016187">
    <property type="entry name" value="CTDL_fold"/>
</dbReference>
<dbReference type="InterPro" id="IPR050111">
    <property type="entry name" value="C-type_lectin/snaclec_domain"/>
</dbReference>
<feature type="domain" description="C-type lectin" evidence="4">
    <location>
        <begin position="209"/>
        <end position="333"/>
    </location>
</feature>
<keyword evidence="3" id="KW-0472">Membrane</keyword>
<sequence>MLSNYVFSGGSTRADNKSNQCDLMELPYICEKYADESVNTVGKKKTCHEIDDVQYCFLLNDPNKHINGHYTFMEASEICATLATKYTNYGEKYGQLAQADNIFEWLFLTSLALENDYDEFFMGIRFRKSIGFERMDKLRLHLAPWDVGEPNLKNGDCVVLRIGKNGPAWYMDDCMKHKPVVCRLTNEEPMNMIPQTVRCPDGKEDWILGETHCYHLVSNSSMFSSGFKADHDCFKYFNASLASFETQNDLELFKNHILHNELSASNALIGLVRQQHGSYAWKDLSPVTFLNWGDEEPADVKGRIIQQCVKMQLNGNYTWHSISCWQSTHFICSTPVVNIQHNLTNENDKTVKPPSSHLSNDKGKKDSRKLVHDDNNNAGNISTNNQTLLSPMQSSSQSISAITILGEFCLVFVIVLIIIGGLHLWKRNRRLRLGNQRIIQFDQLQNEEENAI</sequence>
<feature type="compositionally biased region" description="Basic and acidic residues" evidence="2">
    <location>
        <begin position="359"/>
        <end position="375"/>
    </location>
</feature>
<organism evidence="5 6">
    <name type="scientific">Onchocerca volvulus</name>
    <dbReference type="NCBI Taxonomy" id="6282"/>
    <lineage>
        <taxon>Eukaryota</taxon>
        <taxon>Metazoa</taxon>
        <taxon>Ecdysozoa</taxon>
        <taxon>Nematoda</taxon>
        <taxon>Chromadorea</taxon>
        <taxon>Rhabditida</taxon>
        <taxon>Spirurina</taxon>
        <taxon>Spiruromorpha</taxon>
        <taxon>Filarioidea</taxon>
        <taxon>Onchocercidae</taxon>
        <taxon>Onchocerca</taxon>
    </lineage>
</organism>
<reference evidence="5" key="2">
    <citation type="submission" date="2022-06" db="UniProtKB">
        <authorList>
            <consortium name="EnsemblMetazoa"/>
        </authorList>
    </citation>
    <scope>IDENTIFICATION</scope>
</reference>
<feature type="compositionally biased region" description="Polar residues" evidence="2">
    <location>
        <begin position="376"/>
        <end position="385"/>
    </location>
</feature>
<dbReference type="PANTHER" id="PTHR22803">
    <property type="entry name" value="MANNOSE, PHOSPHOLIPASE, LECTIN RECEPTOR RELATED"/>
    <property type="match status" value="1"/>
</dbReference>
<name>A0A8R1U207_ONCVO</name>
<feature type="domain" description="C-type lectin" evidence="4">
    <location>
        <begin position="55"/>
        <end position="183"/>
    </location>
</feature>
<dbReference type="EnsemblMetazoa" id="OVOC9469.1">
    <property type="protein sequence ID" value="OVOC9469.1"/>
    <property type="gene ID" value="WBGene00246278"/>
</dbReference>
<evidence type="ECO:0000256" key="3">
    <source>
        <dbReference type="SAM" id="Phobius"/>
    </source>
</evidence>
<keyword evidence="3" id="KW-1133">Transmembrane helix</keyword>
<protein>
    <recommendedName>
        <fullName evidence="4">C-type lectin domain-containing protein</fullName>
    </recommendedName>
</protein>
<accession>A0A8R1U207</accession>
<proteinExistence type="predicted"/>
<dbReference type="SUPFAM" id="SSF56436">
    <property type="entry name" value="C-type lectin-like"/>
    <property type="match status" value="2"/>
</dbReference>
<evidence type="ECO:0000256" key="2">
    <source>
        <dbReference type="SAM" id="MobiDB-lite"/>
    </source>
</evidence>
<feature type="transmembrane region" description="Helical" evidence="3">
    <location>
        <begin position="399"/>
        <end position="425"/>
    </location>
</feature>
<dbReference type="InterPro" id="IPR018378">
    <property type="entry name" value="C-type_lectin_CS"/>
</dbReference>
<dbReference type="AlphaFoldDB" id="A0A8R1U207"/>
<keyword evidence="1" id="KW-1015">Disulfide bond</keyword>
<dbReference type="Pfam" id="PF00059">
    <property type="entry name" value="Lectin_C"/>
    <property type="match status" value="2"/>
</dbReference>
<evidence type="ECO:0000313" key="5">
    <source>
        <dbReference type="EnsemblMetazoa" id="OVOC9469.1"/>
    </source>
</evidence>
<evidence type="ECO:0000256" key="1">
    <source>
        <dbReference type="ARBA" id="ARBA00023157"/>
    </source>
</evidence>
<keyword evidence="3" id="KW-0812">Transmembrane</keyword>
<dbReference type="SMART" id="SM00034">
    <property type="entry name" value="CLECT"/>
    <property type="match status" value="2"/>
</dbReference>
<dbReference type="InterPro" id="IPR001304">
    <property type="entry name" value="C-type_lectin-like"/>
</dbReference>
<dbReference type="PROSITE" id="PS50041">
    <property type="entry name" value="C_TYPE_LECTIN_2"/>
    <property type="match status" value="2"/>
</dbReference>
<evidence type="ECO:0000313" key="6">
    <source>
        <dbReference type="Proteomes" id="UP000024404"/>
    </source>
</evidence>
<dbReference type="InterPro" id="IPR016186">
    <property type="entry name" value="C-type_lectin-like/link_sf"/>
</dbReference>
<feature type="region of interest" description="Disordered" evidence="2">
    <location>
        <begin position="344"/>
        <end position="386"/>
    </location>
</feature>
<dbReference type="EMBL" id="CMVM020000276">
    <property type="status" value="NOT_ANNOTATED_CDS"/>
    <property type="molecule type" value="Genomic_DNA"/>
</dbReference>
<dbReference type="Gene3D" id="3.10.100.10">
    <property type="entry name" value="Mannose-Binding Protein A, subunit A"/>
    <property type="match status" value="2"/>
</dbReference>
<keyword evidence="6" id="KW-1185">Reference proteome</keyword>
<reference evidence="6" key="1">
    <citation type="submission" date="2013-10" db="EMBL/GenBank/DDBJ databases">
        <title>Genome sequencing of Onchocerca volvulus.</title>
        <authorList>
            <person name="Cotton J."/>
            <person name="Tsai J."/>
            <person name="Stanley E."/>
            <person name="Tracey A."/>
            <person name="Holroyd N."/>
            <person name="Lustigman S."/>
            <person name="Berriman M."/>
        </authorList>
    </citation>
    <scope>NUCLEOTIDE SEQUENCE</scope>
</reference>
<evidence type="ECO:0000259" key="4">
    <source>
        <dbReference type="PROSITE" id="PS50041"/>
    </source>
</evidence>
<dbReference type="CDD" id="cd00037">
    <property type="entry name" value="CLECT"/>
    <property type="match status" value="2"/>
</dbReference>
<dbReference type="Proteomes" id="UP000024404">
    <property type="component" value="Unassembled WGS sequence"/>
</dbReference>